<feature type="domain" description="Methyl-accepting transducer" evidence="9">
    <location>
        <begin position="420"/>
        <end position="656"/>
    </location>
</feature>
<sequence>MRMLSLKVKLLVGAGLLILISLVFVIGLALYQLNQSAVQTLSLTENIVTRSVHEEVRLASQLLSDDISQLLNQGMSTPEALASVFNTATADEIRLTREQASVVVQAALQANKAVSSAYAQFEQNGYDGLDSLYASSANSTGTLDIYWVREEGALVSYPVDYDIKYDTTLDEYGNRAAEWYLCPLETARACITEPYLYEIEAGRSILMTSLTYPVLKSGKAVGVTGVDINLPVLQEKIQQLAQSLYKGAASVILLSNDQRIIASSQFPESLGLPLSRVHSELLDRIEGRGMNQGSILTKTQIQIANANWSLVIDIPEAVAFEQVSKLRDQLESNEASVRANLIVTALIVLLVTLMIVMFFVKSITRPLTELGLRMRELAGAEGDLTRRLEAASHAELANVADGFNQFTAKIRVLIQELIRLSADLKGSAGSLADTATATRQATSDQNRQLDSVAAAANEMAATATQVAHLAAATAQDSNSANQDVNNSRENLSKTVADIERVSHSIEQAAGAVTAVEKRSDEITTIVSTIRGIAEQTNLLALNAAIEAARAGEQGRGFAVVADEVRSLAGRTQTATEEIETLIGSLKYDVNLSVDQMKGCLGSIQTTVAESQRSLQALEAAAERIHAISDNSTQVATAAEEQSMVNEEITKNITQIGDAAAHLTDTASKVQSLGSEVAESASEIDERLKRFKV</sequence>
<dbReference type="Pfam" id="PF00672">
    <property type="entry name" value="HAMP"/>
    <property type="match status" value="1"/>
</dbReference>
<dbReference type="GO" id="GO:0006935">
    <property type="term" value="P:chemotaxis"/>
    <property type="evidence" value="ECO:0007669"/>
    <property type="project" value="UniProtKB-ARBA"/>
</dbReference>
<protein>
    <recommendedName>
        <fullName evidence="13">Methyl-accepting chemotaxis protein</fullName>
    </recommendedName>
</protein>
<keyword evidence="5 7" id="KW-0807">Transducer</keyword>
<dbReference type="InterPro" id="IPR003660">
    <property type="entry name" value="HAMP_dom"/>
</dbReference>
<dbReference type="SUPFAM" id="SSF58104">
    <property type="entry name" value="Methyl-accepting chemotaxis protein (MCP) signaling domain"/>
    <property type="match status" value="1"/>
</dbReference>
<dbReference type="Gene3D" id="3.30.450.20">
    <property type="entry name" value="PAS domain"/>
    <property type="match status" value="1"/>
</dbReference>
<dbReference type="InterPro" id="IPR004089">
    <property type="entry name" value="MCPsignal_dom"/>
</dbReference>
<evidence type="ECO:0000256" key="8">
    <source>
        <dbReference type="SAM" id="Phobius"/>
    </source>
</evidence>
<dbReference type="EMBL" id="AONB01000019">
    <property type="protein sequence ID" value="EXJ09880.1"/>
    <property type="molecule type" value="Genomic_DNA"/>
</dbReference>
<dbReference type="PROSITE" id="PS50885">
    <property type="entry name" value="HAMP"/>
    <property type="match status" value="1"/>
</dbReference>
<dbReference type="Proteomes" id="UP000019464">
    <property type="component" value="Unassembled WGS sequence"/>
</dbReference>
<comment type="subcellular location">
    <subcellularLocation>
        <location evidence="1">Membrane</location>
        <topology evidence="1">Multi-pass membrane protein</topology>
    </subcellularLocation>
</comment>
<evidence type="ECO:0000256" key="6">
    <source>
        <dbReference type="ARBA" id="ARBA00029447"/>
    </source>
</evidence>
<evidence type="ECO:0008006" key="13">
    <source>
        <dbReference type="Google" id="ProtNLM"/>
    </source>
</evidence>
<dbReference type="FunFam" id="1.10.287.950:FF:000001">
    <property type="entry name" value="Methyl-accepting chemotaxis sensory transducer"/>
    <property type="match status" value="1"/>
</dbReference>
<evidence type="ECO:0000313" key="12">
    <source>
        <dbReference type="Proteomes" id="UP000019464"/>
    </source>
</evidence>
<keyword evidence="4 8" id="KW-0472">Membrane</keyword>
<dbReference type="Pfam" id="PF22673">
    <property type="entry name" value="MCP-like_PDC_1"/>
    <property type="match status" value="1"/>
</dbReference>
<feature type="domain" description="HAMP" evidence="10">
    <location>
        <begin position="361"/>
        <end position="415"/>
    </location>
</feature>
<dbReference type="CDD" id="cd12913">
    <property type="entry name" value="PDC1_MCP_like"/>
    <property type="match status" value="1"/>
</dbReference>
<keyword evidence="3 8" id="KW-1133">Transmembrane helix</keyword>
<evidence type="ECO:0000313" key="11">
    <source>
        <dbReference type="EMBL" id="EXJ09880.1"/>
    </source>
</evidence>
<gene>
    <name evidence="11" type="ORF">D791_03208</name>
</gene>
<organism evidence="11 12">
    <name type="scientific">Nitrincola nitratireducens</name>
    <dbReference type="NCBI Taxonomy" id="1229521"/>
    <lineage>
        <taxon>Bacteria</taxon>
        <taxon>Pseudomonadati</taxon>
        <taxon>Pseudomonadota</taxon>
        <taxon>Gammaproteobacteria</taxon>
        <taxon>Oceanospirillales</taxon>
        <taxon>Oceanospirillaceae</taxon>
        <taxon>Nitrincola</taxon>
    </lineage>
</organism>
<dbReference type="RefSeq" id="WP_036513149.1">
    <property type="nucleotide sequence ID" value="NZ_AONB01000019.1"/>
</dbReference>
<reference evidence="11 12" key="2">
    <citation type="journal article" date="2015" name="Syst. Appl. Microbiol.">
        <title>Nitrincola nitratireducens sp. nov. isolated from a haloalkaline crater lake.</title>
        <authorList>
            <person name="Singh A."/>
            <person name="Vaidya B."/>
            <person name="Tanuku N.R."/>
            <person name="Pinnaka A.K."/>
        </authorList>
    </citation>
    <scope>NUCLEOTIDE SEQUENCE [LARGE SCALE GENOMIC DNA]</scope>
    <source>
        <strain evidence="11 12">AK23</strain>
    </source>
</reference>
<dbReference type="STRING" id="1229521.D791_03208"/>
<evidence type="ECO:0000256" key="4">
    <source>
        <dbReference type="ARBA" id="ARBA00023136"/>
    </source>
</evidence>
<accession>W9VGX3</accession>
<evidence type="ECO:0000259" key="9">
    <source>
        <dbReference type="PROSITE" id="PS50111"/>
    </source>
</evidence>
<dbReference type="PROSITE" id="PS50111">
    <property type="entry name" value="CHEMOTAXIS_TRANSDUC_2"/>
    <property type="match status" value="1"/>
</dbReference>
<dbReference type="PANTHER" id="PTHR32089">
    <property type="entry name" value="METHYL-ACCEPTING CHEMOTAXIS PROTEIN MCPB"/>
    <property type="match status" value="1"/>
</dbReference>
<comment type="similarity">
    <text evidence="6">Belongs to the methyl-accepting chemotaxis (MCP) protein family.</text>
</comment>
<comment type="caution">
    <text evidence="11">The sequence shown here is derived from an EMBL/GenBank/DDBJ whole genome shotgun (WGS) entry which is preliminary data.</text>
</comment>
<evidence type="ECO:0000256" key="7">
    <source>
        <dbReference type="PROSITE-ProRule" id="PRU00284"/>
    </source>
</evidence>
<keyword evidence="2 8" id="KW-0812">Transmembrane</keyword>
<evidence type="ECO:0000256" key="1">
    <source>
        <dbReference type="ARBA" id="ARBA00004141"/>
    </source>
</evidence>
<evidence type="ECO:0000256" key="2">
    <source>
        <dbReference type="ARBA" id="ARBA00022692"/>
    </source>
</evidence>
<dbReference type="CDD" id="cd06225">
    <property type="entry name" value="HAMP"/>
    <property type="match status" value="1"/>
</dbReference>
<dbReference type="GO" id="GO:0007165">
    <property type="term" value="P:signal transduction"/>
    <property type="evidence" value="ECO:0007669"/>
    <property type="project" value="UniProtKB-KW"/>
</dbReference>
<feature type="transmembrane region" description="Helical" evidence="8">
    <location>
        <begin position="341"/>
        <end position="360"/>
    </location>
</feature>
<reference evidence="12" key="1">
    <citation type="submission" date="2012-11" db="EMBL/GenBank/DDBJ databases">
        <authorList>
            <person name="Singh A."/>
            <person name="Pinnaka A.K."/>
            <person name="Vaidya B."/>
        </authorList>
    </citation>
    <scope>NUCLEOTIDE SEQUENCE [LARGE SCALE GENOMIC DNA]</scope>
    <source>
        <strain evidence="12">AK23</strain>
    </source>
</reference>
<dbReference type="GO" id="GO:0016020">
    <property type="term" value="C:membrane"/>
    <property type="evidence" value="ECO:0007669"/>
    <property type="project" value="UniProtKB-SubCell"/>
</dbReference>
<evidence type="ECO:0000256" key="3">
    <source>
        <dbReference type="ARBA" id="ARBA00022989"/>
    </source>
</evidence>
<keyword evidence="12" id="KW-1185">Reference proteome</keyword>
<dbReference type="Pfam" id="PF00015">
    <property type="entry name" value="MCPsignal"/>
    <property type="match status" value="1"/>
</dbReference>
<proteinExistence type="inferred from homology"/>
<dbReference type="SMART" id="SM00283">
    <property type="entry name" value="MA"/>
    <property type="match status" value="1"/>
</dbReference>
<dbReference type="CDD" id="cd11386">
    <property type="entry name" value="MCP_signal"/>
    <property type="match status" value="1"/>
</dbReference>
<dbReference type="PANTHER" id="PTHR32089:SF119">
    <property type="entry name" value="METHYL-ACCEPTING CHEMOTAXIS PROTEIN CTPL"/>
    <property type="match status" value="1"/>
</dbReference>
<evidence type="ECO:0000259" key="10">
    <source>
        <dbReference type="PROSITE" id="PS50885"/>
    </source>
</evidence>
<dbReference type="OrthoDB" id="2489132at2"/>
<evidence type="ECO:0000256" key="5">
    <source>
        <dbReference type="ARBA" id="ARBA00023224"/>
    </source>
</evidence>
<dbReference type="Gene3D" id="1.10.287.950">
    <property type="entry name" value="Methyl-accepting chemotaxis protein"/>
    <property type="match status" value="1"/>
</dbReference>
<dbReference type="AlphaFoldDB" id="W9VGX3"/>
<name>W9VGX3_9GAMM</name>
<dbReference type="SMART" id="SM00304">
    <property type="entry name" value="HAMP"/>
    <property type="match status" value="1"/>
</dbReference>